<proteinExistence type="predicted"/>
<accession>A0A7T5R131</accession>
<dbReference type="Proteomes" id="UP000595362">
    <property type="component" value="Chromosome"/>
</dbReference>
<gene>
    <name evidence="1" type="ORF">HYS17_08245</name>
</gene>
<protein>
    <submittedName>
        <fullName evidence="1">Uncharacterized protein</fullName>
    </submittedName>
</protein>
<organism evidence="1 2">
    <name type="scientific">Micavibrio aeruginosavorus</name>
    <dbReference type="NCBI Taxonomy" id="349221"/>
    <lineage>
        <taxon>Bacteria</taxon>
        <taxon>Pseudomonadati</taxon>
        <taxon>Bdellovibrionota</taxon>
        <taxon>Bdellovibrionia</taxon>
        <taxon>Bdellovibrionales</taxon>
        <taxon>Pseudobdellovibrionaceae</taxon>
        <taxon>Micavibrio</taxon>
    </lineage>
</organism>
<evidence type="ECO:0000313" key="1">
    <source>
        <dbReference type="EMBL" id="QQG35516.1"/>
    </source>
</evidence>
<dbReference type="AlphaFoldDB" id="A0A7T5R131"/>
<reference evidence="1 2" key="1">
    <citation type="submission" date="2020-07" db="EMBL/GenBank/DDBJ databases">
        <title>Huge and variable diversity of episymbiotic CPR bacteria and DPANN archaea in groundwater ecosystems.</title>
        <authorList>
            <person name="He C.Y."/>
            <person name="Keren R."/>
            <person name="Whittaker M."/>
            <person name="Farag I.F."/>
            <person name="Doudna J."/>
            <person name="Cate J.H.D."/>
            <person name="Banfield J.F."/>
        </authorList>
    </citation>
    <scope>NUCLEOTIDE SEQUENCE [LARGE SCALE GENOMIC DNA]</scope>
    <source>
        <strain evidence="1">NC_groundwater_70_Ag_B-0.1um_54_66</strain>
    </source>
</reference>
<name>A0A7T5R131_9BACT</name>
<sequence length="739" mass="78409">MNTQKIVQNLADAIETYRQTFNSYPCPATMDVDRSDVNYGHQSPRCLAKNVLVGNCEDGICVQEAIEGSNYRISSGPIIITDNRAASIPNVRVVIGAIPFRLLQIDEKYTYDAYGSRILYAVTESMTTPGSFDPHNGAIHLVNAQGESLVDPPGSAPFVVVSHGPNQMGGYSNTGAMVEECGGITLDAENCFVFDPSSITLPPILPANPPLAIFAADYRSDGSINQFDDVIDYFIEQSSPKWMRTAADTQNIEAIVEDGVGIDSNNPAATLADALVIPQSTIMYDHDNNSGTGAIAHTGGLRAENSIQAQQFCDQSGLNCFDPRILGGSVAEGMSCPPNKFMTGIANNAPICDDVRLYCPNNAFPVLTGIDAFGAPICSAIPLGACNSLSVQVCSGAPLAPDLKESNQVPQTNPIAMPNSGHGAYKWATDPASYATNPRKAYFYCNNGVWKYVPATASGICNCVVPPSTDPQWVNFACPGDSPSGNAALAQQAWNAFNCQWVYTGAVDYTACACPGPVSPQPADINLACGVGYNTGANNTTFVFNNANNVCNWEPSNTNTCACDPALEGTTNGGTKTDATPYACNTVPGFSTFTGLAYKILTFDGTAGQCKWKHTGWDTSGCSCDTATEHFAYNNPVCDATCEDETRPEKWYFKYIVDINGDCVPGPAYKGVGPTDSAICTPSTFLWKATGGASGGEVASKLGPKKDDPCTCAQKGNSASCWVETSPSMYTHYPCTCQK</sequence>
<dbReference type="EMBL" id="CP066681">
    <property type="protein sequence ID" value="QQG35516.1"/>
    <property type="molecule type" value="Genomic_DNA"/>
</dbReference>
<evidence type="ECO:0000313" key="2">
    <source>
        <dbReference type="Proteomes" id="UP000595362"/>
    </source>
</evidence>